<organism evidence="1 2">
    <name type="scientific">Ascobolus immersus RN42</name>
    <dbReference type="NCBI Taxonomy" id="1160509"/>
    <lineage>
        <taxon>Eukaryota</taxon>
        <taxon>Fungi</taxon>
        <taxon>Dikarya</taxon>
        <taxon>Ascomycota</taxon>
        <taxon>Pezizomycotina</taxon>
        <taxon>Pezizomycetes</taxon>
        <taxon>Pezizales</taxon>
        <taxon>Ascobolaceae</taxon>
        <taxon>Ascobolus</taxon>
    </lineage>
</organism>
<sequence>MPSSSSKLNVHFYEKADSVFYLRESLDADLECCNCCGLLFKKLQEIKNTEARGKGLDHNGTKRLKLARCGYTHKLKTARLGLIGPSEVKPCTNGARCQGCWEFCADVPCAEPDPERTYVSCNYIHRFAVGLDERNQLDIKGRKILQKTLGIWGESDDDVVLECSCCYRKANEYSDQGMDSKYGAKGAICSFNGHGNTSRLSIERREKLRKTKSKYAEQSALESTACTLFRCTHCILLCVNRVCLTQQDSTAVEQMGHAEMKRDLLHVSCVFSKIREDYWKDVCEKEGSRNPSYSYHSAEVLAWEERIRQRRNAWTCKDRLDDWPSHKAVTRGYFAGVAAVQQRQKDAASRLFY</sequence>
<dbReference type="EMBL" id="ML119710">
    <property type="protein sequence ID" value="RPA78551.1"/>
    <property type="molecule type" value="Genomic_DNA"/>
</dbReference>
<dbReference type="Proteomes" id="UP000275078">
    <property type="component" value="Unassembled WGS sequence"/>
</dbReference>
<evidence type="ECO:0000313" key="1">
    <source>
        <dbReference type="EMBL" id="RPA78551.1"/>
    </source>
</evidence>
<protein>
    <submittedName>
        <fullName evidence="1">Uncharacterized protein</fullName>
    </submittedName>
</protein>
<proteinExistence type="predicted"/>
<dbReference type="AlphaFoldDB" id="A0A3N4I2U3"/>
<evidence type="ECO:0000313" key="2">
    <source>
        <dbReference type="Proteomes" id="UP000275078"/>
    </source>
</evidence>
<keyword evidence="2" id="KW-1185">Reference proteome</keyword>
<accession>A0A3N4I2U3</accession>
<gene>
    <name evidence="1" type="ORF">BJ508DRAFT_363812</name>
</gene>
<reference evidence="1 2" key="1">
    <citation type="journal article" date="2018" name="Nat. Ecol. Evol.">
        <title>Pezizomycetes genomes reveal the molecular basis of ectomycorrhizal truffle lifestyle.</title>
        <authorList>
            <person name="Murat C."/>
            <person name="Payen T."/>
            <person name="Noel B."/>
            <person name="Kuo A."/>
            <person name="Morin E."/>
            <person name="Chen J."/>
            <person name="Kohler A."/>
            <person name="Krizsan K."/>
            <person name="Balestrini R."/>
            <person name="Da Silva C."/>
            <person name="Montanini B."/>
            <person name="Hainaut M."/>
            <person name="Levati E."/>
            <person name="Barry K.W."/>
            <person name="Belfiori B."/>
            <person name="Cichocki N."/>
            <person name="Clum A."/>
            <person name="Dockter R.B."/>
            <person name="Fauchery L."/>
            <person name="Guy J."/>
            <person name="Iotti M."/>
            <person name="Le Tacon F."/>
            <person name="Lindquist E.A."/>
            <person name="Lipzen A."/>
            <person name="Malagnac F."/>
            <person name="Mello A."/>
            <person name="Molinier V."/>
            <person name="Miyauchi S."/>
            <person name="Poulain J."/>
            <person name="Riccioni C."/>
            <person name="Rubini A."/>
            <person name="Sitrit Y."/>
            <person name="Splivallo R."/>
            <person name="Traeger S."/>
            <person name="Wang M."/>
            <person name="Zifcakova L."/>
            <person name="Wipf D."/>
            <person name="Zambonelli A."/>
            <person name="Paolocci F."/>
            <person name="Nowrousian M."/>
            <person name="Ottonello S."/>
            <person name="Baldrian P."/>
            <person name="Spatafora J.W."/>
            <person name="Henrissat B."/>
            <person name="Nagy L.G."/>
            <person name="Aury J.M."/>
            <person name="Wincker P."/>
            <person name="Grigoriev I.V."/>
            <person name="Bonfante P."/>
            <person name="Martin F.M."/>
        </authorList>
    </citation>
    <scope>NUCLEOTIDE SEQUENCE [LARGE SCALE GENOMIC DNA]</scope>
    <source>
        <strain evidence="1 2">RN42</strain>
    </source>
</reference>
<name>A0A3N4I2U3_ASCIM</name>